<dbReference type="Pfam" id="PF17048">
    <property type="entry name" value="Ceramidse_alk_C"/>
    <property type="match status" value="1"/>
</dbReference>
<feature type="binding site" evidence="3">
    <location>
        <position position="483"/>
    </location>
    <ligand>
        <name>Zn(2+)</name>
        <dbReference type="ChEBI" id="CHEBI:29105"/>
    </ligand>
</feature>
<dbReference type="GO" id="GO:0016020">
    <property type="term" value="C:membrane"/>
    <property type="evidence" value="ECO:0007669"/>
    <property type="project" value="GOC"/>
</dbReference>
<dbReference type="PANTHER" id="PTHR12670">
    <property type="entry name" value="CERAMIDASE"/>
    <property type="match status" value="1"/>
</dbReference>
<dbReference type="KEGG" id="whr:OG579_07920"/>
<evidence type="ECO:0000256" key="1">
    <source>
        <dbReference type="ARBA" id="ARBA00009835"/>
    </source>
</evidence>
<comment type="catalytic activity">
    <reaction evidence="4">
        <text>an N-acylsphing-4-enine + H2O = sphing-4-enine + a fatty acid</text>
        <dbReference type="Rhea" id="RHEA:20856"/>
        <dbReference type="ChEBI" id="CHEBI:15377"/>
        <dbReference type="ChEBI" id="CHEBI:28868"/>
        <dbReference type="ChEBI" id="CHEBI:52639"/>
        <dbReference type="ChEBI" id="CHEBI:57756"/>
        <dbReference type="EC" id="3.5.1.23"/>
    </reaction>
</comment>
<dbReference type="InterPro" id="IPR006823">
    <property type="entry name" value="Ceramidase_alk"/>
</dbReference>
<dbReference type="InterPro" id="IPR006311">
    <property type="entry name" value="TAT_signal"/>
</dbReference>
<dbReference type="InterPro" id="IPR031329">
    <property type="entry name" value="NEUT/ALK_ceramidase_N"/>
</dbReference>
<dbReference type="GO" id="GO:0046512">
    <property type="term" value="P:sphingosine biosynthetic process"/>
    <property type="evidence" value="ECO:0007669"/>
    <property type="project" value="TreeGrafter"/>
</dbReference>
<feature type="binding site" evidence="3">
    <location>
        <position position="447"/>
    </location>
    <ligand>
        <name>Zn(2+)</name>
        <dbReference type="ChEBI" id="CHEBI:29105"/>
    </ligand>
</feature>
<dbReference type="Proteomes" id="UP001432128">
    <property type="component" value="Chromosome"/>
</dbReference>
<dbReference type="GO" id="GO:0017040">
    <property type="term" value="F:N-acylsphingosine amidohydrolase activity"/>
    <property type="evidence" value="ECO:0007669"/>
    <property type="project" value="UniProtKB-UniRule"/>
</dbReference>
<comment type="cofactor">
    <cofactor evidence="3">
        <name>Zn(2+)</name>
        <dbReference type="ChEBI" id="CHEBI:29105"/>
    </cofactor>
    <text evidence="3">Binds 1 zinc ion per subunit.</text>
</comment>
<dbReference type="Gene3D" id="2.60.40.2300">
    <property type="entry name" value="Neutral/alkaline non-lysosomal ceramidase, C-terminal domain"/>
    <property type="match status" value="1"/>
</dbReference>
<evidence type="ECO:0000259" key="6">
    <source>
        <dbReference type="Pfam" id="PF17048"/>
    </source>
</evidence>
<dbReference type="GO" id="GO:0046872">
    <property type="term" value="F:metal ion binding"/>
    <property type="evidence" value="ECO:0007669"/>
    <property type="project" value="UniProtKB-KW"/>
</dbReference>
<comment type="similarity">
    <text evidence="1 4">Belongs to the neutral ceramidase family.</text>
</comment>
<reference evidence="7 8" key="1">
    <citation type="submission" date="2022-10" db="EMBL/GenBank/DDBJ databases">
        <title>The complete genomes of actinobacterial strains from the NBC collection.</title>
        <authorList>
            <person name="Joergensen T.S."/>
            <person name="Alvarez Arevalo M."/>
            <person name="Sterndorff E.B."/>
            <person name="Faurdal D."/>
            <person name="Vuksanovic O."/>
            <person name="Mourched A.-S."/>
            <person name="Charusanti P."/>
            <person name="Shaw S."/>
            <person name="Blin K."/>
            <person name="Weber T."/>
        </authorList>
    </citation>
    <scope>NUCLEOTIDE SEQUENCE [LARGE SCALE GENOMIC DNA]</scope>
    <source>
        <strain evidence="7 8">NBC_00319</strain>
    </source>
</reference>
<name>A0AAU4K6G7_9NOCA</name>
<dbReference type="InterPro" id="IPR038445">
    <property type="entry name" value="NCDase_C_sf"/>
</dbReference>
<evidence type="ECO:0000259" key="5">
    <source>
        <dbReference type="Pfam" id="PF04734"/>
    </source>
</evidence>
<organism evidence="7 8">
    <name type="scientific">Williamsia herbipolensis</name>
    <dbReference type="NCBI Taxonomy" id="1603258"/>
    <lineage>
        <taxon>Bacteria</taxon>
        <taxon>Bacillati</taxon>
        <taxon>Actinomycetota</taxon>
        <taxon>Actinomycetes</taxon>
        <taxon>Mycobacteriales</taxon>
        <taxon>Nocardiaceae</taxon>
        <taxon>Williamsia</taxon>
    </lineage>
</organism>
<evidence type="ECO:0000313" key="8">
    <source>
        <dbReference type="Proteomes" id="UP001432128"/>
    </source>
</evidence>
<evidence type="ECO:0000256" key="4">
    <source>
        <dbReference type="RuleBase" id="RU366019"/>
    </source>
</evidence>
<dbReference type="InterPro" id="IPR031331">
    <property type="entry name" value="NEUT/ALK_ceramidase_C"/>
</dbReference>
<keyword evidence="8" id="KW-1185">Reference proteome</keyword>
<keyword evidence="4" id="KW-0443">Lipid metabolism</keyword>
<evidence type="ECO:0000256" key="2">
    <source>
        <dbReference type="ARBA" id="ARBA00022801"/>
    </source>
</evidence>
<feature type="binding site" evidence="3">
    <location>
        <position position="140"/>
    </location>
    <ligand>
        <name>Zn(2+)</name>
        <dbReference type="ChEBI" id="CHEBI:29105"/>
    </ligand>
</feature>
<evidence type="ECO:0000256" key="3">
    <source>
        <dbReference type="PIRSR" id="PIRSR606823-2"/>
    </source>
</evidence>
<evidence type="ECO:0000313" key="7">
    <source>
        <dbReference type="EMBL" id="WUM21690.1"/>
    </source>
</evidence>
<feature type="binding site" evidence="3">
    <location>
        <position position="249"/>
    </location>
    <ligand>
        <name>Zn(2+)</name>
        <dbReference type="ChEBI" id="CHEBI:29105"/>
    </ligand>
</feature>
<dbReference type="PANTHER" id="PTHR12670:SF1">
    <property type="entry name" value="NEUTRAL CERAMIDASE"/>
    <property type="match status" value="1"/>
</dbReference>
<keyword evidence="2 4" id="KW-0378">Hydrolase</keyword>
<proteinExistence type="inferred from homology"/>
<dbReference type="EC" id="3.5.1.23" evidence="4"/>
<gene>
    <name evidence="7" type="ORF">OG579_07920</name>
</gene>
<dbReference type="EMBL" id="CP108021">
    <property type="protein sequence ID" value="WUM21690.1"/>
    <property type="molecule type" value="Genomic_DNA"/>
</dbReference>
<dbReference type="RefSeq" id="WP_328858688.1">
    <property type="nucleotide sequence ID" value="NZ_CP108021.1"/>
</dbReference>
<dbReference type="PROSITE" id="PS51318">
    <property type="entry name" value="TAT"/>
    <property type="match status" value="1"/>
</dbReference>
<feature type="domain" description="Neutral/alkaline non-lysosomal ceramidase N-terminal" evidence="5">
    <location>
        <begin position="49"/>
        <end position="512"/>
    </location>
</feature>
<feature type="domain" description="Neutral/alkaline non-lysosomal ceramidase C-terminal" evidence="6">
    <location>
        <begin position="514"/>
        <end position="673"/>
    </location>
</feature>
<keyword evidence="4" id="KW-0746">Sphingolipid metabolism</keyword>
<accession>A0AAU4K6G7</accession>
<dbReference type="GO" id="GO:0042759">
    <property type="term" value="P:long-chain fatty acid biosynthetic process"/>
    <property type="evidence" value="ECO:0007669"/>
    <property type="project" value="TreeGrafter"/>
</dbReference>
<dbReference type="Pfam" id="PF04734">
    <property type="entry name" value="Ceramidase_alk"/>
    <property type="match status" value="1"/>
</dbReference>
<protein>
    <recommendedName>
        <fullName evidence="4">Neutral ceramidase</fullName>
        <ecNumber evidence="4">3.5.1.23</ecNumber>
    </recommendedName>
</protein>
<dbReference type="GO" id="GO:0046514">
    <property type="term" value="P:ceramide catabolic process"/>
    <property type="evidence" value="ECO:0007669"/>
    <property type="project" value="InterPro"/>
</dbReference>
<dbReference type="AlphaFoldDB" id="A0AAU4K6G7"/>
<sequence>MTPEMSAGETSSPGIRRRTVLGGLAAGAAIGAAGSVAGRAAATPVTGLLVGAGKADVTGAVAGQGMMGYSEQEQVSTGLLSRCWARAYIVVDRATGERIVFVNVDIACLFQSVHIGVIAALRTRLGGVYTERNVNLNATHNHNSCGGTAWDYAYTLAAYGFKKRSYRAEVDGIVTAIERAHATLAPGSITLGRTELGDASANRSRIAFDRNPASDRRVFPRAIDPAVTSLRLRRDDGTDIGHITWFATHGTSLTDRNTLISGDNKGYASYRAETENPGVIASFPQTNAGDMTPNLWVRPLRPGGPTADNRTNCLIIGDRQHRAGATALGGARRMSRSGVASAVTYVDFAAVAIDGRYTPDGRPARTGAACMGAAAFGTSREDNWNLPVPLFDEGQRTPIPPSLRDIQAPKLIVAPLGLLPPWPWIPQILPIQLMRIGDLVLAGAAAEFTIVAGLRVRRTVAAALGVDIDDVLLQGYANGYSQYVTTPEEYDAQQYEGGETQFGRWTLSAYLQEFDRLARSMASGSAIGRGPAPLDKSSIQPDLLPAVPSDTAVTGRRFGDVLTAPRASYSPGSTVVTDFVGAHPTNDFRTDDTYLAIERSVDGRWTRVFDDDDWCTEFHWQRPAGSATASVVSVRWTVPQGTRGRFRVRYFGNRRAASGAVTPITGTSREFTVA</sequence>
<keyword evidence="3" id="KW-0479">Metal-binding</keyword>
<keyword evidence="3" id="KW-0862">Zinc</keyword>
<dbReference type="GO" id="GO:0005576">
    <property type="term" value="C:extracellular region"/>
    <property type="evidence" value="ECO:0007669"/>
    <property type="project" value="TreeGrafter"/>
</dbReference>